<sequence length="536" mass="57319">MSHSKRPPNPTLFTLRTFFSLLTLSSWVSAIPTSFVARDDAATKDTPKSAQEGMAEFLNMYFALRGVKAQSFFALNGWSTVDFAGENTAATGGNAANLIYQTLDVMQDLSGKDQNNVHFSNQYTTWIQELSKVMNLDDEDKKKQVTKAQNAEVKACGKKTNVLNVLLDEWREGGGEAIQGISDDKFKLWAQKDSRYQTVSFDCQEKTNNYSATLSDVYGDNFAVFSAALNNIDPIIHPTGSAYPGITMKVSATSGMPDNGAGSNGAGQTVPYYSIPVLNMTLKAWQSGEQLQPFDSSTNQEDTSSNEESNKSGGGLSLSWGAKLFGDIGGEGSSEDSEKTTNASAQSFVFKFGSIALMDIDMGLWNDKGASAGAVLHAPDDDDAKKQEVQDAFDKYIGSKDKPGPAAVWNDKALVVYQPEIEMKFSSEDTYDKATQTSISASGCFLFICSNANSEQMKHMTSTSKTDKTITFKDSSKNAYIVGYIQTSFWASDTFASGELGGTTGGNNGGDDGGDDGGDGGDGGDDGGFGGDDGGF</sequence>
<reference evidence="3 4" key="1">
    <citation type="submission" date="2024-01" db="EMBL/GenBank/DDBJ databases">
        <title>A draft genome for the cacao thread blight pathogen Marasmiellus scandens.</title>
        <authorList>
            <person name="Baruah I.K."/>
            <person name="Leung J."/>
            <person name="Bukari Y."/>
            <person name="Amoako-Attah I."/>
            <person name="Meinhardt L.W."/>
            <person name="Bailey B.A."/>
            <person name="Cohen S.P."/>
        </authorList>
    </citation>
    <scope>NUCLEOTIDE SEQUENCE [LARGE SCALE GENOMIC DNA]</scope>
    <source>
        <strain evidence="3 4">GH-19</strain>
    </source>
</reference>
<evidence type="ECO:0000313" key="4">
    <source>
        <dbReference type="Proteomes" id="UP001498398"/>
    </source>
</evidence>
<feature type="region of interest" description="Disordered" evidence="1">
    <location>
        <begin position="292"/>
        <end position="317"/>
    </location>
</feature>
<evidence type="ECO:0000313" key="3">
    <source>
        <dbReference type="EMBL" id="KAK7466473.1"/>
    </source>
</evidence>
<feature type="compositionally biased region" description="Acidic residues" evidence="1">
    <location>
        <begin position="512"/>
        <end position="525"/>
    </location>
</feature>
<organism evidence="3 4">
    <name type="scientific">Marasmiellus scandens</name>
    <dbReference type="NCBI Taxonomy" id="2682957"/>
    <lineage>
        <taxon>Eukaryota</taxon>
        <taxon>Fungi</taxon>
        <taxon>Dikarya</taxon>
        <taxon>Basidiomycota</taxon>
        <taxon>Agaricomycotina</taxon>
        <taxon>Agaricomycetes</taxon>
        <taxon>Agaricomycetidae</taxon>
        <taxon>Agaricales</taxon>
        <taxon>Marasmiineae</taxon>
        <taxon>Omphalotaceae</taxon>
        <taxon>Marasmiellus</taxon>
    </lineage>
</organism>
<feature type="compositionally biased region" description="Polar residues" evidence="1">
    <location>
        <begin position="292"/>
        <end position="303"/>
    </location>
</feature>
<feature type="signal peptide" evidence="2">
    <location>
        <begin position="1"/>
        <end position="30"/>
    </location>
</feature>
<feature type="compositionally biased region" description="Gly residues" evidence="1">
    <location>
        <begin position="526"/>
        <end position="536"/>
    </location>
</feature>
<proteinExistence type="predicted"/>
<feature type="chain" id="PRO_5045282750" evidence="2">
    <location>
        <begin position="31"/>
        <end position="536"/>
    </location>
</feature>
<name>A0ABR1JUZ5_9AGAR</name>
<dbReference type="EMBL" id="JBANRG010000005">
    <property type="protein sequence ID" value="KAK7466473.1"/>
    <property type="molecule type" value="Genomic_DNA"/>
</dbReference>
<feature type="compositionally biased region" description="Gly residues" evidence="1">
    <location>
        <begin position="500"/>
        <end position="511"/>
    </location>
</feature>
<keyword evidence="4" id="KW-1185">Reference proteome</keyword>
<evidence type="ECO:0000256" key="2">
    <source>
        <dbReference type="SAM" id="SignalP"/>
    </source>
</evidence>
<accession>A0ABR1JUZ5</accession>
<keyword evidence="2" id="KW-0732">Signal</keyword>
<feature type="region of interest" description="Disordered" evidence="1">
    <location>
        <begin position="500"/>
        <end position="536"/>
    </location>
</feature>
<gene>
    <name evidence="3" type="ORF">VKT23_005194</name>
</gene>
<dbReference type="Proteomes" id="UP001498398">
    <property type="component" value="Unassembled WGS sequence"/>
</dbReference>
<protein>
    <submittedName>
        <fullName evidence="3">Uncharacterized protein</fullName>
    </submittedName>
</protein>
<evidence type="ECO:0000256" key="1">
    <source>
        <dbReference type="SAM" id="MobiDB-lite"/>
    </source>
</evidence>
<comment type="caution">
    <text evidence="3">The sequence shown here is derived from an EMBL/GenBank/DDBJ whole genome shotgun (WGS) entry which is preliminary data.</text>
</comment>